<dbReference type="SUPFAM" id="SSF48403">
    <property type="entry name" value="Ankyrin repeat"/>
    <property type="match status" value="3"/>
</dbReference>
<evidence type="ECO:0000256" key="3">
    <source>
        <dbReference type="PROSITE-ProRule" id="PRU00023"/>
    </source>
</evidence>
<dbReference type="Pfam" id="PF12796">
    <property type="entry name" value="Ank_2"/>
    <property type="match status" value="1"/>
</dbReference>
<dbReference type="SMART" id="SM00248">
    <property type="entry name" value="ANK"/>
    <property type="match status" value="9"/>
</dbReference>
<keyword evidence="2 3" id="KW-0040">ANK repeat</keyword>
<evidence type="ECO:0000313" key="6">
    <source>
        <dbReference type="Proteomes" id="UP000754883"/>
    </source>
</evidence>
<dbReference type="EMBL" id="CABFNO020001247">
    <property type="protein sequence ID" value="CAG9974187.1"/>
    <property type="molecule type" value="Genomic_DNA"/>
</dbReference>
<proteinExistence type="predicted"/>
<evidence type="ECO:0000313" key="5">
    <source>
        <dbReference type="EMBL" id="CAG9974187.1"/>
    </source>
</evidence>
<feature type="region of interest" description="Disordered" evidence="4">
    <location>
        <begin position="27"/>
        <end position="46"/>
    </location>
</feature>
<evidence type="ECO:0000256" key="2">
    <source>
        <dbReference type="ARBA" id="ARBA00023043"/>
    </source>
</evidence>
<organism evidence="5 6">
    <name type="scientific">Clonostachys byssicola</name>
    <dbReference type="NCBI Taxonomy" id="160290"/>
    <lineage>
        <taxon>Eukaryota</taxon>
        <taxon>Fungi</taxon>
        <taxon>Dikarya</taxon>
        <taxon>Ascomycota</taxon>
        <taxon>Pezizomycotina</taxon>
        <taxon>Sordariomycetes</taxon>
        <taxon>Hypocreomycetidae</taxon>
        <taxon>Hypocreales</taxon>
        <taxon>Bionectriaceae</taxon>
        <taxon>Clonostachys</taxon>
    </lineage>
</organism>
<dbReference type="InterPro" id="IPR002110">
    <property type="entry name" value="Ankyrin_rpt"/>
</dbReference>
<name>A0A9N9U212_9HYPO</name>
<evidence type="ECO:0000256" key="4">
    <source>
        <dbReference type="SAM" id="MobiDB-lite"/>
    </source>
</evidence>
<keyword evidence="6" id="KW-1185">Reference proteome</keyword>
<dbReference type="OrthoDB" id="194358at2759"/>
<dbReference type="PROSITE" id="PS50088">
    <property type="entry name" value="ANK_REPEAT"/>
    <property type="match status" value="1"/>
</dbReference>
<accession>A0A9N9U212</accession>
<comment type="caution">
    <text evidence="5">The sequence shown here is derived from an EMBL/GenBank/DDBJ whole genome shotgun (WGS) entry which is preliminary data.</text>
</comment>
<sequence>MARITLNDSQRRIIQLSQEWGVVLPPAPARLERPTHPPSFRTPADDHTAESLLHKRAQEISQVRPKSGLSRAFSTNNLKKGKNWEPSHILEVLASWISQSGSPGVVEALIMKLSAAGFDLGAMQQQKSSILSRRRSVDSSMDRARLLKLAVQNNQLETVKVLLPHADTLSLDICLPPAIRAGNIQMVEALIRYGASPSQTPEGQDAFRQACSAPYLSDMVGFMLQAITPPSQILASQSMVDATRAGCRDTILSLSRSFADGDHNQAEALQVAIGLGRRDLAIAIIMGNKPPQSEGVSAAFRTLVENHTLHPPTKLELMELLLCAGARGDMVSHALQLACDSQFYDMANLLASYGVSIEYNEAYVLKSAISQGQIDLVRALLSGPSKLSVALASNCVSVIPPHVSNQDRYLVLDLLLRKGAKGTPLDEALVMAAEAGDGYCVDLLLRPFFPSPQNNSNSPRTNGSSKPQIPHEVASVDYQGGKALQNAILRVDKAMVYRMLSAQPSPETLSAAFPLARNIPVPDRYEVVELFLKGALAGPSLHAALEGALGEDMATRDDELIRLLLAYGADINHNQGAALQSVIIQSDLQLLGNLLSKAVPQTAASQIPTIMSVADHRSRHGMMDLALRAGGAIGVEHVAYALYETLRESPVDMSLLHLVLQQGNANLNDPNYPAVKQAILNPDPKVLDLVLSLGKPSAETVTEGLNEIALLPSTEGKAWKLRSMMAKSRRGEDLGMLLAGEAQSLVQNSTHQPSFSALKELLDLGADPNAYDATSICRAVAGSNEMIFDMLAESSRPPTEASLALAMPHALHLSDPMNRLTFTKKLVSLGAPPSEVNRALVHAIEAYADDVSLISVLAESANTSDGEALKRAVQKESQELLDLLLSKTKHPDGARNTAFEKAMGVRDGAIRRNLCSRLLKSGISTDVASNALLVAARDGDLDLGNILMAHGATVSSKNGQAIIEACRGGSVEAVEMLLRNEGMVERITLERSFQAATEVGDLNKRALIFEKLLRRGVSGDPVHAQLLPAARYGEAGYEVLKVLLAAGADPNYNNGEALVSATQSAHTRSLQLMLGMWDDAGRQKRPSPPTLTRAFKASWTLEPDIRFSIIQDLFQAGLPVTEDIHMALNDAVNEETPDDRLVELLLNNGASPLTNDCKTLVDATKRAAAASLAILLKKPVPIEHLNRAFSQSFTLENFRSWFSPSGKDTVQILLDHGAKGPALGEMLSQVIQNSTAETADIADEFIELLVLYDPDVNHNQGEPLRLAASAANARWVNLLLQCHPSSGTLSSAFQRIFDKSLDESDALALFEVFSDYHDGENRVDILAQTPGAPPLLLQAMAQYPRSTRILTTLLDAGCYHDQTTMCQLHPDIEAENVTLLTWAIAQPQKKISSAIIQLLVERGANVNSQSPKSGVTPLMLAIQAKRIDIVKLLLMEGADADATDYLDRSPLSMATDIGGNLATEMMGYVLAADPNPNDGSLHNVARSLNHAAVKVLLESGHDPDFPSTQHGGRSALGEVCLRGSTGEDLTPEREKAMGKVMTALVDAGSDVTIRSGDKSLLHLCFESANPVATTRVFLKVAMWKHINKPLNQYTSDGYTYSPTMYVSKVLPPFDAKEELLSLLYANRGADVYYKNEGPQPEGAIGLPEDLLVQERVRKARLERLAEESEDFKLSLARKRELATVENQIMAQKREMEDARRKKMHNDELVTMRSKAEMELSMDAAAHQRRMSQQRALADASNAHMRAAADAEVLAEDMRRRKMLEWENKANRERISNERALSAVRISEREELDRLDRSADDRLNKRLDAQKKLVESQDKLAKRLAAGPGGVDQRRQIGFISEELN</sequence>
<dbReference type="PANTHER" id="PTHR24198">
    <property type="entry name" value="ANKYRIN REPEAT AND PROTEIN KINASE DOMAIN-CONTAINING PROTEIN"/>
    <property type="match status" value="1"/>
</dbReference>
<dbReference type="Gene3D" id="1.25.40.20">
    <property type="entry name" value="Ankyrin repeat-containing domain"/>
    <property type="match status" value="7"/>
</dbReference>
<keyword evidence="1" id="KW-0677">Repeat</keyword>
<dbReference type="PANTHER" id="PTHR24198:SF165">
    <property type="entry name" value="ANKYRIN REPEAT-CONTAINING PROTEIN-RELATED"/>
    <property type="match status" value="1"/>
</dbReference>
<reference evidence="5 6" key="2">
    <citation type="submission" date="2021-10" db="EMBL/GenBank/DDBJ databases">
        <authorList>
            <person name="Piombo E."/>
        </authorList>
    </citation>
    <scope>NUCLEOTIDE SEQUENCE [LARGE SCALE GENOMIC DNA]</scope>
</reference>
<protein>
    <submittedName>
        <fullName evidence="5">Uncharacterized protein</fullName>
    </submittedName>
</protein>
<reference evidence="6" key="1">
    <citation type="submission" date="2019-06" db="EMBL/GenBank/DDBJ databases">
        <authorList>
            <person name="Broberg M."/>
        </authorList>
    </citation>
    <scope>NUCLEOTIDE SEQUENCE [LARGE SCALE GENOMIC DNA]</scope>
</reference>
<dbReference type="PROSITE" id="PS50297">
    <property type="entry name" value="ANK_REP_REGION"/>
    <property type="match status" value="1"/>
</dbReference>
<dbReference type="Proteomes" id="UP000754883">
    <property type="component" value="Unassembled WGS sequence"/>
</dbReference>
<evidence type="ECO:0000256" key="1">
    <source>
        <dbReference type="ARBA" id="ARBA00022737"/>
    </source>
</evidence>
<gene>
    <name evidence="5" type="ORF">CBYS24578_00011729</name>
</gene>
<dbReference type="InterPro" id="IPR036770">
    <property type="entry name" value="Ankyrin_rpt-contain_sf"/>
</dbReference>
<feature type="repeat" description="ANK" evidence="3">
    <location>
        <begin position="1413"/>
        <end position="1445"/>
    </location>
</feature>